<reference evidence="14" key="2">
    <citation type="submission" date="2021-04" db="EMBL/GenBank/DDBJ databases">
        <title>Genome-wide patterns of bracovirus chromosomal integration into multiple host tissues during parasitism.</title>
        <authorList>
            <person name="Chebbi M.A.C."/>
        </authorList>
    </citation>
    <scope>NUCLEOTIDE SEQUENCE</scope>
    <source>
        <tissue evidence="14">Whole body</tissue>
    </source>
</reference>
<evidence type="ECO:0000256" key="5">
    <source>
        <dbReference type="ARBA" id="ARBA00023004"/>
    </source>
</evidence>
<dbReference type="GO" id="GO:0020037">
    <property type="term" value="F:heme binding"/>
    <property type="evidence" value="ECO:0007669"/>
    <property type="project" value="InterPro"/>
</dbReference>
<dbReference type="OrthoDB" id="6127067at2759"/>
<dbReference type="InterPro" id="IPR011645">
    <property type="entry name" value="HNOB_dom_associated"/>
</dbReference>
<evidence type="ECO:0000256" key="9">
    <source>
        <dbReference type="ARBA" id="ARBA00039698"/>
    </source>
</evidence>
<keyword evidence="4" id="KW-0547">Nucleotide-binding</keyword>
<keyword evidence="3" id="KW-0349">Heme</keyword>
<dbReference type="Proteomes" id="UP000729913">
    <property type="component" value="Unassembled WGS sequence"/>
</dbReference>
<dbReference type="GO" id="GO:0019934">
    <property type="term" value="P:cGMP-mediated signaling"/>
    <property type="evidence" value="ECO:0007669"/>
    <property type="project" value="TreeGrafter"/>
</dbReference>
<keyword evidence="3" id="KW-0479">Metal-binding</keyword>
<dbReference type="AlphaFoldDB" id="A0A8J5R4T1"/>
<accession>A0A8J5R4T1</accession>
<dbReference type="InterPro" id="IPR011644">
    <property type="entry name" value="Heme_NO-bd"/>
</dbReference>
<evidence type="ECO:0000259" key="13">
    <source>
        <dbReference type="PROSITE" id="PS50125"/>
    </source>
</evidence>
<organism evidence="14 15">
    <name type="scientific">Cotesia typhae</name>
    <dbReference type="NCBI Taxonomy" id="2053667"/>
    <lineage>
        <taxon>Eukaryota</taxon>
        <taxon>Metazoa</taxon>
        <taxon>Ecdysozoa</taxon>
        <taxon>Arthropoda</taxon>
        <taxon>Hexapoda</taxon>
        <taxon>Insecta</taxon>
        <taxon>Pterygota</taxon>
        <taxon>Neoptera</taxon>
        <taxon>Endopterygota</taxon>
        <taxon>Hymenoptera</taxon>
        <taxon>Apocrita</taxon>
        <taxon>Ichneumonoidea</taxon>
        <taxon>Braconidae</taxon>
        <taxon>Microgastrinae</taxon>
        <taxon>Cotesia</taxon>
    </lineage>
</organism>
<dbReference type="GO" id="GO:0000166">
    <property type="term" value="F:nucleotide binding"/>
    <property type="evidence" value="ECO:0007669"/>
    <property type="project" value="UniProtKB-KW"/>
</dbReference>
<dbReference type="Pfam" id="PF07700">
    <property type="entry name" value="HNOB"/>
    <property type="match status" value="1"/>
</dbReference>
<name>A0A8J5R4T1_9HYME</name>
<keyword evidence="15" id="KW-1185">Reference proteome</keyword>
<evidence type="ECO:0000256" key="12">
    <source>
        <dbReference type="RuleBase" id="RU000405"/>
    </source>
</evidence>
<dbReference type="GO" id="GO:0070482">
    <property type="term" value="P:response to oxygen levels"/>
    <property type="evidence" value="ECO:0007669"/>
    <property type="project" value="TreeGrafter"/>
</dbReference>
<dbReference type="FunFam" id="3.30.70.1230:FF:000005">
    <property type="entry name" value="Guanylate cyclase soluble subunit beta-1"/>
    <property type="match status" value="1"/>
</dbReference>
<feature type="domain" description="Guanylate cyclase" evidence="13">
    <location>
        <begin position="347"/>
        <end position="481"/>
    </location>
</feature>
<evidence type="ECO:0000256" key="6">
    <source>
        <dbReference type="ARBA" id="ARBA00023239"/>
    </source>
</evidence>
<evidence type="ECO:0000256" key="1">
    <source>
        <dbReference type="ARBA" id="ARBA00001971"/>
    </source>
</evidence>
<dbReference type="GO" id="GO:0008074">
    <property type="term" value="C:guanylate cyclase complex, soluble"/>
    <property type="evidence" value="ECO:0007669"/>
    <property type="project" value="TreeGrafter"/>
</dbReference>
<keyword evidence="7" id="KW-0141">cGMP biosynthesis</keyword>
<keyword evidence="6 12" id="KW-0456">Lyase</keyword>
<reference evidence="14" key="1">
    <citation type="submission" date="2020-03" db="EMBL/GenBank/DDBJ databases">
        <authorList>
            <person name="Chebbi M.A."/>
            <person name="Drezen J.M."/>
        </authorList>
    </citation>
    <scope>NUCLEOTIDE SEQUENCE</scope>
    <source>
        <tissue evidence="14">Whole body</tissue>
    </source>
</reference>
<evidence type="ECO:0000256" key="8">
    <source>
        <dbReference type="ARBA" id="ARBA00037442"/>
    </source>
</evidence>
<dbReference type="SMART" id="SM00044">
    <property type="entry name" value="CYCc"/>
    <property type="match status" value="1"/>
</dbReference>
<evidence type="ECO:0000256" key="4">
    <source>
        <dbReference type="ARBA" id="ARBA00022741"/>
    </source>
</evidence>
<dbReference type="Pfam" id="PF00211">
    <property type="entry name" value="Guanylate_cyc"/>
    <property type="match status" value="1"/>
</dbReference>
<comment type="function">
    <text evidence="8">Mediates responses to nitric oxide (NO) by catalyzing the biosynthesis of the signaling molecule cGMP.</text>
</comment>
<evidence type="ECO:0000256" key="3">
    <source>
        <dbReference type="ARBA" id="ARBA00022617"/>
    </source>
</evidence>
<keyword evidence="5" id="KW-0408">Iron</keyword>
<dbReference type="GO" id="GO:0004383">
    <property type="term" value="F:guanylate cyclase activity"/>
    <property type="evidence" value="ECO:0007669"/>
    <property type="project" value="UniProtKB-EC"/>
</dbReference>
<evidence type="ECO:0000313" key="14">
    <source>
        <dbReference type="EMBL" id="KAG8038588.1"/>
    </source>
</evidence>
<proteinExistence type="inferred from homology"/>
<evidence type="ECO:0000256" key="10">
    <source>
        <dbReference type="ARBA" id="ARBA00041698"/>
    </source>
</evidence>
<sequence length="524" mass="58777">MTQVIKSPVLFFINIKYLQNLDALHDHLGTLYPGMRAPSFRCTERPEDGALVLHYYSDRPGLEYIVIGIVKTVAKRLHGTDVDVQILKTKEECDHVQFLITDTSAPGVATNPMIADLETLSVEPKVSPMTFCRVFPFHLMFDRDLTIVQTGCTITRVIPQVTSGNCKLNDILLTVVRALDGVRIGIDSGAVRPHLELTFENILSHINTVYVLKTKKGVMQVDASEEFSNLRLKGQMLYIPESDLVIFLCYPSVMNLDDLTRRGLYLSDVPLHDATRDLVLMSEQFEADYKLTRNLELLTDKLQQTYRELDGEKQKTDSLLYSVLPISVANELRHSRPVPARRYDCVTLLFSGIVGFGAYCAAHTDSSGAMKIVSMLNQLYIHFDVLTDPKKNPNVYKVETVGDKYMAVSGLPEPCWSHARCIARLALDMMDLAADEVQIDGEPVKITIGIHSGEVVTGVIGHRMPRYCLFGNTVNLTSRTETTGEPGKINVSEDAYSFDLYTLCVIRINNLFAFIRDNTWVKGK</sequence>
<dbReference type="FunFam" id="3.30.450.260:FF:000002">
    <property type="entry name" value="guanylate cyclase soluble subunit alpha-2"/>
    <property type="match status" value="1"/>
</dbReference>
<dbReference type="InterPro" id="IPR001054">
    <property type="entry name" value="A/G_cyclase"/>
</dbReference>
<gene>
    <name evidence="14" type="ORF">G9C98_006284</name>
</gene>
<dbReference type="PANTHER" id="PTHR45655:SF2">
    <property type="entry name" value="GUANYLATE CYCLASE SOLUBLE SUBUNIT BETA-1"/>
    <property type="match status" value="1"/>
</dbReference>
<comment type="cofactor">
    <cofactor evidence="1">
        <name>heme</name>
        <dbReference type="ChEBI" id="CHEBI:30413"/>
    </cofactor>
</comment>
<dbReference type="Pfam" id="PF07701">
    <property type="entry name" value="HNOBA"/>
    <property type="match status" value="1"/>
</dbReference>
<dbReference type="InterPro" id="IPR018297">
    <property type="entry name" value="A/G_cyclase_CS"/>
</dbReference>
<dbReference type="PROSITE" id="PS00452">
    <property type="entry name" value="GUANYLATE_CYCLASE_1"/>
    <property type="match status" value="1"/>
</dbReference>
<evidence type="ECO:0000256" key="11">
    <source>
        <dbReference type="ARBA" id="ARBA00043208"/>
    </source>
</evidence>
<comment type="caution">
    <text evidence="14">The sequence shown here is derived from an EMBL/GenBank/DDBJ whole genome shotgun (WGS) entry which is preliminary data.</text>
</comment>
<dbReference type="PANTHER" id="PTHR45655">
    <property type="entry name" value="GUANYLATE CYCLASE SOLUBLE SUBUNIT BETA-2"/>
    <property type="match status" value="1"/>
</dbReference>
<comment type="similarity">
    <text evidence="12">Belongs to the adenylyl cyclase class-4/guanylyl cyclase family.</text>
</comment>
<evidence type="ECO:0000256" key="2">
    <source>
        <dbReference type="ARBA" id="ARBA00012202"/>
    </source>
</evidence>
<evidence type="ECO:0000256" key="7">
    <source>
        <dbReference type="ARBA" id="ARBA00023293"/>
    </source>
</evidence>
<dbReference type="CDD" id="cd07302">
    <property type="entry name" value="CHD"/>
    <property type="match status" value="1"/>
</dbReference>
<dbReference type="EMBL" id="JAAOIC020000043">
    <property type="protein sequence ID" value="KAG8038588.1"/>
    <property type="molecule type" value="Genomic_DNA"/>
</dbReference>
<dbReference type="EC" id="4.6.1.2" evidence="2"/>
<dbReference type="PROSITE" id="PS50125">
    <property type="entry name" value="GUANYLATE_CYCLASE_2"/>
    <property type="match status" value="1"/>
</dbReference>
<evidence type="ECO:0000313" key="15">
    <source>
        <dbReference type="Proteomes" id="UP000729913"/>
    </source>
</evidence>
<protein>
    <recommendedName>
        <fullName evidence="9">Guanylate cyclase soluble subunit beta-1</fullName>
        <ecNumber evidence="2">4.6.1.2</ecNumber>
    </recommendedName>
    <alternativeName>
        <fullName evidence="10">Guanylate cyclase soluble subunit beta-3</fullName>
    </alternativeName>
    <alternativeName>
        <fullName evidence="11">Soluble guanylate cyclase small subunit</fullName>
    </alternativeName>
</protein>